<feature type="transmembrane region" description="Helical" evidence="1">
    <location>
        <begin position="15"/>
        <end position="32"/>
    </location>
</feature>
<dbReference type="EMBL" id="JACGWU010000005">
    <property type="protein sequence ID" value="MBA8829600.1"/>
    <property type="molecule type" value="Genomic_DNA"/>
</dbReference>
<name>A0A7W3JUT0_9MICO</name>
<comment type="caution">
    <text evidence="2">The sequence shown here is derived from an EMBL/GenBank/DDBJ whole genome shotgun (WGS) entry which is preliminary data.</text>
</comment>
<keyword evidence="1" id="KW-0472">Membrane</keyword>
<organism evidence="2 3">
    <name type="scientific">Alpinimonas psychrophila</name>
    <dbReference type="NCBI Taxonomy" id="748908"/>
    <lineage>
        <taxon>Bacteria</taxon>
        <taxon>Bacillati</taxon>
        <taxon>Actinomycetota</taxon>
        <taxon>Actinomycetes</taxon>
        <taxon>Micrococcales</taxon>
        <taxon>Microbacteriaceae</taxon>
        <taxon>Alpinimonas</taxon>
    </lineage>
</organism>
<feature type="transmembrane region" description="Helical" evidence="1">
    <location>
        <begin position="38"/>
        <end position="58"/>
    </location>
</feature>
<sequence>MARISTFQSRLGTSFLWRAVPALLAAGVITFSRNHSPVIGLSVFAGYAIVTSVIAFVTVARVPLTGSQRIFFGVQAVVTWTSGIIALFTLSGGLSALLLVLSIWAALTAALELYAGYRASDRAIAREWITIGAFTAILAIAVSLFPVNDVYAVGLFGAYGAILGVYLVIAGLSLRSDDPPFALKNPSAIHRTTPTTEERETPS</sequence>
<proteinExistence type="predicted"/>
<reference evidence="2 3" key="1">
    <citation type="submission" date="2020-07" db="EMBL/GenBank/DDBJ databases">
        <title>Sequencing the genomes of 1000 actinobacteria strains.</title>
        <authorList>
            <person name="Klenk H.-P."/>
        </authorList>
    </citation>
    <scope>NUCLEOTIDE SEQUENCE [LARGE SCALE GENOMIC DNA]</scope>
    <source>
        <strain evidence="2 3">DSM 23737</strain>
    </source>
</reference>
<protein>
    <submittedName>
        <fullName evidence="2">Nitrate reductase NapE component</fullName>
    </submittedName>
</protein>
<accession>A0A7W3JUT0</accession>
<dbReference type="AlphaFoldDB" id="A0A7W3JUT0"/>
<evidence type="ECO:0000313" key="2">
    <source>
        <dbReference type="EMBL" id="MBA8829600.1"/>
    </source>
</evidence>
<feature type="transmembrane region" description="Helical" evidence="1">
    <location>
        <begin position="96"/>
        <end position="116"/>
    </location>
</feature>
<dbReference type="Proteomes" id="UP000524237">
    <property type="component" value="Unassembled WGS sequence"/>
</dbReference>
<feature type="transmembrane region" description="Helical" evidence="1">
    <location>
        <begin position="128"/>
        <end position="145"/>
    </location>
</feature>
<gene>
    <name evidence="2" type="ORF">FB555_001709</name>
</gene>
<keyword evidence="1" id="KW-0812">Transmembrane</keyword>
<keyword evidence="3" id="KW-1185">Reference proteome</keyword>
<feature type="transmembrane region" description="Helical" evidence="1">
    <location>
        <begin position="70"/>
        <end position="90"/>
    </location>
</feature>
<feature type="transmembrane region" description="Helical" evidence="1">
    <location>
        <begin position="151"/>
        <end position="174"/>
    </location>
</feature>
<dbReference type="RefSeq" id="WP_182485017.1">
    <property type="nucleotide sequence ID" value="NZ_JACGWU010000005.1"/>
</dbReference>
<evidence type="ECO:0000256" key="1">
    <source>
        <dbReference type="SAM" id="Phobius"/>
    </source>
</evidence>
<keyword evidence="1" id="KW-1133">Transmembrane helix</keyword>
<evidence type="ECO:0000313" key="3">
    <source>
        <dbReference type="Proteomes" id="UP000524237"/>
    </source>
</evidence>